<dbReference type="SMART" id="SM00020">
    <property type="entry name" value="Tryp_SPc"/>
    <property type="match status" value="1"/>
</dbReference>
<evidence type="ECO:0000256" key="4">
    <source>
        <dbReference type="ARBA" id="ARBA00022801"/>
    </source>
</evidence>
<dbReference type="InterPro" id="IPR018114">
    <property type="entry name" value="TRYPSIN_HIS"/>
</dbReference>
<comment type="similarity">
    <text evidence="2">Belongs to the peptidase S1 family.</text>
</comment>
<dbReference type="GO" id="GO:0006508">
    <property type="term" value="P:proteolysis"/>
    <property type="evidence" value="ECO:0007669"/>
    <property type="project" value="UniProtKB-KW"/>
</dbReference>
<dbReference type="InterPro" id="IPR001254">
    <property type="entry name" value="Trypsin_dom"/>
</dbReference>
<protein>
    <recommendedName>
        <fullName evidence="9">Peptidase S1 domain-containing protein</fullName>
    </recommendedName>
</protein>
<feature type="domain" description="Peptidase S1" evidence="9">
    <location>
        <begin position="25"/>
        <end position="238"/>
    </location>
</feature>
<dbReference type="PANTHER" id="PTHR24276:SF96">
    <property type="entry name" value="PEPTIDASE S1 DOMAIN-CONTAINING PROTEIN"/>
    <property type="match status" value="1"/>
</dbReference>
<dbReference type="InterPro" id="IPR050430">
    <property type="entry name" value="Peptidase_S1"/>
</dbReference>
<keyword evidence="8" id="KW-0732">Signal</keyword>
<keyword evidence="3 7" id="KW-0645">Protease</keyword>
<keyword evidence="11" id="KW-1185">Reference proteome</keyword>
<proteinExistence type="inferred from homology"/>
<dbReference type="InterPro" id="IPR043504">
    <property type="entry name" value="Peptidase_S1_PA_chymotrypsin"/>
</dbReference>
<feature type="signal peptide" evidence="8">
    <location>
        <begin position="1"/>
        <end position="18"/>
    </location>
</feature>
<dbReference type="SUPFAM" id="SSF50494">
    <property type="entry name" value="Trypsin-like serine proteases"/>
    <property type="match status" value="1"/>
</dbReference>
<evidence type="ECO:0000256" key="8">
    <source>
        <dbReference type="SAM" id="SignalP"/>
    </source>
</evidence>
<dbReference type="InterPro" id="IPR033116">
    <property type="entry name" value="TRYPSIN_SER"/>
</dbReference>
<dbReference type="EMBL" id="JALNTZ010000005">
    <property type="protein sequence ID" value="KAJ3652966.1"/>
    <property type="molecule type" value="Genomic_DNA"/>
</dbReference>
<evidence type="ECO:0000256" key="6">
    <source>
        <dbReference type="ARBA" id="ARBA00023157"/>
    </source>
</evidence>
<dbReference type="PANTHER" id="PTHR24276">
    <property type="entry name" value="POLYSERASE-RELATED"/>
    <property type="match status" value="1"/>
</dbReference>
<gene>
    <name evidence="10" type="ORF">Zmor_018888</name>
</gene>
<dbReference type="AlphaFoldDB" id="A0AA38ID51"/>
<reference evidence="10" key="1">
    <citation type="journal article" date="2023" name="G3 (Bethesda)">
        <title>Whole genome assemblies of Zophobas morio and Tenebrio molitor.</title>
        <authorList>
            <person name="Kaur S."/>
            <person name="Stinson S.A."/>
            <person name="diCenzo G.C."/>
        </authorList>
    </citation>
    <scope>NUCLEOTIDE SEQUENCE</scope>
    <source>
        <strain evidence="10">QUZm001</strain>
    </source>
</reference>
<dbReference type="FunFam" id="2.40.10.10:FF:000036">
    <property type="entry name" value="Trypsin beta"/>
    <property type="match status" value="1"/>
</dbReference>
<dbReference type="CDD" id="cd00190">
    <property type="entry name" value="Tryp_SPc"/>
    <property type="match status" value="1"/>
</dbReference>
<evidence type="ECO:0000256" key="7">
    <source>
        <dbReference type="RuleBase" id="RU363034"/>
    </source>
</evidence>
<evidence type="ECO:0000256" key="2">
    <source>
        <dbReference type="ARBA" id="ARBA00007664"/>
    </source>
</evidence>
<evidence type="ECO:0000256" key="3">
    <source>
        <dbReference type="ARBA" id="ARBA00022670"/>
    </source>
</evidence>
<sequence>MEKIQLIIVAIAIYAALASPPHRRIVGGTTASPGQFPFIASLNDPEELCGASIITQNWLLTAAHCIEFARPTSVIVVGTTFQHSGGTRYNITQMIKHENFSWTPIKDDIALIQIDGEFEFDDLVQPVEFSDPEAGTTCVTAGWGTIDDGSYPEELRYVEMEVLSLDECKEIDPSVDDREVCAEGVEGKGACGGDSGGPLVCGGKLVGVVSYGLAECGEGADVYTRPSAYVDWIKEHIE</sequence>
<dbReference type="Proteomes" id="UP001168821">
    <property type="component" value="Unassembled WGS sequence"/>
</dbReference>
<evidence type="ECO:0000313" key="11">
    <source>
        <dbReference type="Proteomes" id="UP001168821"/>
    </source>
</evidence>
<dbReference type="PROSITE" id="PS00134">
    <property type="entry name" value="TRYPSIN_HIS"/>
    <property type="match status" value="1"/>
</dbReference>
<dbReference type="GO" id="GO:0004252">
    <property type="term" value="F:serine-type endopeptidase activity"/>
    <property type="evidence" value="ECO:0007669"/>
    <property type="project" value="InterPro"/>
</dbReference>
<dbReference type="PRINTS" id="PR00722">
    <property type="entry name" value="CHYMOTRYPSIN"/>
</dbReference>
<name>A0AA38ID51_9CUCU</name>
<comment type="caution">
    <text evidence="10">The sequence shown here is derived from an EMBL/GenBank/DDBJ whole genome shotgun (WGS) entry which is preliminary data.</text>
</comment>
<organism evidence="10 11">
    <name type="scientific">Zophobas morio</name>
    <dbReference type="NCBI Taxonomy" id="2755281"/>
    <lineage>
        <taxon>Eukaryota</taxon>
        <taxon>Metazoa</taxon>
        <taxon>Ecdysozoa</taxon>
        <taxon>Arthropoda</taxon>
        <taxon>Hexapoda</taxon>
        <taxon>Insecta</taxon>
        <taxon>Pterygota</taxon>
        <taxon>Neoptera</taxon>
        <taxon>Endopterygota</taxon>
        <taxon>Coleoptera</taxon>
        <taxon>Polyphaga</taxon>
        <taxon>Cucujiformia</taxon>
        <taxon>Tenebrionidae</taxon>
        <taxon>Zophobas</taxon>
    </lineage>
</organism>
<evidence type="ECO:0000256" key="5">
    <source>
        <dbReference type="ARBA" id="ARBA00022825"/>
    </source>
</evidence>
<keyword evidence="4 7" id="KW-0378">Hydrolase</keyword>
<dbReference type="GO" id="GO:0005576">
    <property type="term" value="C:extracellular region"/>
    <property type="evidence" value="ECO:0007669"/>
    <property type="project" value="UniProtKB-SubCell"/>
</dbReference>
<dbReference type="Pfam" id="PF00089">
    <property type="entry name" value="Trypsin"/>
    <property type="match status" value="1"/>
</dbReference>
<feature type="chain" id="PRO_5041407505" description="Peptidase S1 domain-containing protein" evidence="8">
    <location>
        <begin position="19"/>
        <end position="238"/>
    </location>
</feature>
<keyword evidence="5 7" id="KW-0720">Serine protease</keyword>
<dbReference type="Gene3D" id="2.40.10.10">
    <property type="entry name" value="Trypsin-like serine proteases"/>
    <property type="match status" value="1"/>
</dbReference>
<evidence type="ECO:0000259" key="9">
    <source>
        <dbReference type="PROSITE" id="PS50240"/>
    </source>
</evidence>
<keyword evidence="6" id="KW-1015">Disulfide bond</keyword>
<dbReference type="PROSITE" id="PS00135">
    <property type="entry name" value="TRYPSIN_SER"/>
    <property type="match status" value="1"/>
</dbReference>
<evidence type="ECO:0000313" key="10">
    <source>
        <dbReference type="EMBL" id="KAJ3652966.1"/>
    </source>
</evidence>
<comment type="subcellular location">
    <subcellularLocation>
        <location evidence="1">Secreted</location>
        <location evidence="1">Extracellular space</location>
    </subcellularLocation>
</comment>
<accession>A0AA38ID51</accession>
<dbReference type="PROSITE" id="PS50240">
    <property type="entry name" value="TRYPSIN_DOM"/>
    <property type="match status" value="1"/>
</dbReference>
<evidence type="ECO:0000256" key="1">
    <source>
        <dbReference type="ARBA" id="ARBA00004239"/>
    </source>
</evidence>
<dbReference type="InterPro" id="IPR009003">
    <property type="entry name" value="Peptidase_S1_PA"/>
</dbReference>
<dbReference type="InterPro" id="IPR001314">
    <property type="entry name" value="Peptidase_S1A"/>
</dbReference>